<name>A0ABZ0WJB0_9BURK</name>
<dbReference type="PROSITE" id="PS50005">
    <property type="entry name" value="TPR"/>
    <property type="match status" value="3"/>
</dbReference>
<accession>A0ABZ0WJB0</accession>
<keyword evidence="2 3" id="KW-0802">TPR repeat</keyword>
<dbReference type="Proteomes" id="UP001325479">
    <property type="component" value="Chromosome"/>
</dbReference>
<feature type="repeat" description="TPR" evidence="3">
    <location>
        <begin position="113"/>
        <end position="146"/>
    </location>
</feature>
<dbReference type="InterPro" id="IPR002201">
    <property type="entry name" value="Glyco_trans_9"/>
</dbReference>
<organism evidence="5 6">
    <name type="scientific">Paraburkholderia kururiensis</name>
    <dbReference type="NCBI Taxonomy" id="984307"/>
    <lineage>
        <taxon>Bacteria</taxon>
        <taxon>Pseudomonadati</taxon>
        <taxon>Pseudomonadota</taxon>
        <taxon>Betaproteobacteria</taxon>
        <taxon>Burkholderiales</taxon>
        <taxon>Burkholderiaceae</taxon>
        <taxon>Paraburkholderia</taxon>
    </lineage>
</organism>
<reference evidence="5 6" key="1">
    <citation type="submission" date="2023-12" db="EMBL/GenBank/DDBJ databases">
        <title>Genome sequencing and assembly of bacterial species from a model synthetic community.</title>
        <authorList>
            <person name="Hogle S.L."/>
        </authorList>
    </citation>
    <scope>NUCLEOTIDE SEQUENCE [LARGE SCALE GENOMIC DNA]</scope>
    <source>
        <strain evidence="5 6">HAMBI 2494</strain>
    </source>
</reference>
<dbReference type="InterPro" id="IPR019734">
    <property type="entry name" value="TPR_rpt"/>
</dbReference>
<dbReference type="InterPro" id="IPR050498">
    <property type="entry name" value="Ycf3"/>
</dbReference>
<dbReference type="InterPro" id="IPR011990">
    <property type="entry name" value="TPR-like_helical_dom_sf"/>
</dbReference>
<dbReference type="Pfam" id="PF00515">
    <property type="entry name" value="TPR_1"/>
    <property type="match status" value="1"/>
</dbReference>
<dbReference type="SUPFAM" id="SSF53756">
    <property type="entry name" value="UDP-Glycosyltransferase/glycogen phosphorylase"/>
    <property type="match status" value="1"/>
</dbReference>
<dbReference type="EMBL" id="CP139965">
    <property type="protein sequence ID" value="WQD77445.1"/>
    <property type="molecule type" value="Genomic_DNA"/>
</dbReference>
<evidence type="ECO:0000313" key="5">
    <source>
        <dbReference type="EMBL" id="WQD77445.1"/>
    </source>
</evidence>
<dbReference type="RefSeq" id="WP_114814234.1">
    <property type="nucleotide sequence ID" value="NZ_CP139965.1"/>
</dbReference>
<sequence>MSKTARPPRQIDALLHEAVALQQNGAYAEAEALYRDILAQRPKHFDAMQLLGALLLQSGRLDEGIALLKKAVSINGMQAPLHSNLAYAYNAQRRFSEGLASANRALALQPDFVDALNNRGNALAGLDRPADALASFERALALQPGFAQAWNNRACVLRDLARPADALASCDQAIALQPAYADAWSNRANALSDLNRPDDAQSSYLRALELSPAFADAWNNLGLTLVDLNRHDEALQSYERALAINPNFAEAHWNRALCLLQMGRFDEGWREYEWRWQRHRIQASQRRFDAPLWLGQFPLEGKTILLHAEQGLGDTLQFCRYASLAAAAGAKVIFEVPAELKRLLAGLEGVAQWVDEGRPEDRALPPFDCHAPLLSLPLAFGTHLASIPAVGPYLHADRQAAQQWAERLASRNADRNAAPHANHSADHTSPLKVGLVWAGGHRAHVAELRKTDARRSIALEQLRPLLDVPGVQFYSLQKGPPAQQLTDAPEFAARIVDYTNELADFADTAALVDNLDLVITVDTAVAHLAGAMGKPVWIMNRFDTCWRWLLERSDSPWYASARLFRQPALGDWQSVIEAVRAALAERASNNGRGHAA</sequence>
<feature type="region of interest" description="Disordered" evidence="4">
    <location>
        <begin position="406"/>
        <end position="427"/>
    </location>
</feature>
<dbReference type="Pfam" id="PF14559">
    <property type="entry name" value="TPR_19"/>
    <property type="match status" value="1"/>
</dbReference>
<evidence type="ECO:0000313" key="6">
    <source>
        <dbReference type="Proteomes" id="UP001325479"/>
    </source>
</evidence>
<dbReference type="Pfam" id="PF01075">
    <property type="entry name" value="Glyco_transf_9"/>
    <property type="match status" value="1"/>
</dbReference>
<dbReference type="SMART" id="SM00028">
    <property type="entry name" value="TPR"/>
    <property type="match status" value="7"/>
</dbReference>
<dbReference type="PROSITE" id="PS50293">
    <property type="entry name" value="TPR_REGION"/>
    <property type="match status" value="1"/>
</dbReference>
<dbReference type="SUPFAM" id="SSF48452">
    <property type="entry name" value="TPR-like"/>
    <property type="match status" value="1"/>
</dbReference>
<evidence type="ECO:0000256" key="1">
    <source>
        <dbReference type="ARBA" id="ARBA00022737"/>
    </source>
</evidence>
<gene>
    <name evidence="5" type="ORF">U0042_25910</name>
</gene>
<dbReference type="PANTHER" id="PTHR44858:SF1">
    <property type="entry name" value="UDP-N-ACETYLGLUCOSAMINE--PEPTIDE N-ACETYLGLUCOSAMINYLTRANSFERASE SPINDLY-RELATED"/>
    <property type="match status" value="1"/>
</dbReference>
<feature type="repeat" description="TPR" evidence="3">
    <location>
        <begin position="181"/>
        <end position="214"/>
    </location>
</feature>
<dbReference type="Gene3D" id="1.25.40.10">
    <property type="entry name" value="Tetratricopeptide repeat domain"/>
    <property type="match status" value="3"/>
</dbReference>
<keyword evidence="6" id="KW-1185">Reference proteome</keyword>
<dbReference type="PANTHER" id="PTHR44858">
    <property type="entry name" value="TETRATRICOPEPTIDE REPEAT PROTEIN 6"/>
    <property type="match status" value="1"/>
</dbReference>
<evidence type="ECO:0000256" key="4">
    <source>
        <dbReference type="SAM" id="MobiDB-lite"/>
    </source>
</evidence>
<feature type="repeat" description="TPR" evidence="3">
    <location>
        <begin position="215"/>
        <end position="248"/>
    </location>
</feature>
<proteinExistence type="predicted"/>
<evidence type="ECO:0000256" key="2">
    <source>
        <dbReference type="ARBA" id="ARBA00022803"/>
    </source>
</evidence>
<dbReference type="Pfam" id="PF13432">
    <property type="entry name" value="TPR_16"/>
    <property type="match status" value="1"/>
</dbReference>
<keyword evidence="1" id="KW-0677">Repeat</keyword>
<protein>
    <submittedName>
        <fullName evidence="5">Tetratricopeptide repeat protein</fullName>
    </submittedName>
</protein>
<dbReference type="Pfam" id="PF13181">
    <property type="entry name" value="TPR_8"/>
    <property type="match status" value="1"/>
</dbReference>
<evidence type="ECO:0000256" key="3">
    <source>
        <dbReference type="PROSITE-ProRule" id="PRU00339"/>
    </source>
</evidence>
<dbReference type="Gene3D" id="3.40.50.2000">
    <property type="entry name" value="Glycogen Phosphorylase B"/>
    <property type="match status" value="1"/>
</dbReference>